<comment type="caution">
    <text evidence="1">The sequence shown here is derived from an EMBL/GenBank/DDBJ whole genome shotgun (WGS) entry which is preliminary data.</text>
</comment>
<keyword evidence="2" id="KW-1185">Reference proteome</keyword>
<accession>A0A2D0KSG7</accession>
<gene>
    <name evidence="1" type="ORF">Xsto_01311</name>
</gene>
<name>A0A2D0KSG7_9GAMM</name>
<evidence type="ECO:0000313" key="2">
    <source>
        <dbReference type="Proteomes" id="UP000222366"/>
    </source>
</evidence>
<dbReference type="AlphaFoldDB" id="A0A2D0KSG7"/>
<reference evidence="1 2" key="1">
    <citation type="journal article" date="2017" name="Nat. Microbiol.">
        <title>Natural product diversity associated with the nematode symbionts Photorhabdus and Xenorhabdus.</title>
        <authorList>
            <person name="Tobias N.J."/>
            <person name="Wolff H."/>
            <person name="Djahanschiri B."/>
            <person name="Grundmann F."/>
            <person name="Kronenwerth M."/>
            <person name="Shi Y.M."/>
            <person name="Simonyi S."/>
            <person name="Grun P."/>
            <person name="Shapiro-Ilan D."/>
            <person name="Pidot S.J."/>
            <person name="Stinear T.P."/>
            <person name="Ebersberger I."/>
            <person name="Bode H.B."/>
        </authorList>
    </citation>
    <scope>NUCLEOTIDE SEQUENCE [LARGE SCALE GENOMIC DNA]</scope>
    <source>
        <strain evidence="1 2">DSM 17904</strain>
    </source>
</reference>
<sequence>MDGLVFTCQIGSLPLTTFQVVDFSLQEGLSQLFHLSMTVVSSFDNVGLSEN</sequence>
<dbReference type="EMBL" id="NJAJ01000009">
    <property type="protein sequence ID" value="PHM66379.1"/>
    <property type="molecule type" value="Genomic_DNA"/>
</dbReference>
<dbReference type="Proteomes" id="UP000222366">
    <property type="component" value="Unassembled WGS sequence"/>
</dbReference>
<proteinExistence type="predicted"/>
<evidence type="ECO:0000313" key="1">
    <source>
        <dbReference type="EMBL" id="PHM66379.1"/>
    </source>
</evidence>
<protein>
    <submittedName>
        <fullName evidence="1">Rhs element Vgr family protein</fullName>
    </submittedName>
</protein>
<organism evidence="1 2">
    <name type="scientific">Xenorhabdus stockiae</name>
    <dbReference type="NCBI Taxonomy" id="351614"/>
    <lineage>
        <taxon>Bacteria</taxon>
        <taxon>Pseudomonadati</taxon>
        <taxon>Pseudomonadota</taxon>
        <taxon>Gammaproteobacteria</taxon>
        <taxon>Enterobacterales</taxon>
        <taxon>Morganellaceae</taxon>
        <taxon>Xenorhabdus</taxon>
    </lineage>
</organism>